<comment type="caution">
    <text evidence="1">The sequence shown here is derived from an EMBL/GenBank/DDBJ whole genome shotgun (WGS) entry which is preliminary data.</text>
</comment>
<dbReference type="AlphaFoldDB" id="A0A7J4IXN4"/>
<dbReference type="EMBL" id="DUGC01000051">
    <property type="protein sequence ID" value="HIH09610.1"/>
    <property type="molecule type" value="Genomic_DNA"/>
</dbReference>
<evidence type="ECO:0000313" key="1">
    <source>
        <dbReference type="EMBL" id="HIH09610.1"/>
    </source>
</evidence>
<name>A0A7J4IXN4_9ARCH</name>
<sequence>MLETRQHETSERLFCLDVLGTIEVLEEKEKIELDFKEKLLGICLEKSILYLSRKPVSVEDVMQKIGFSELAIRNKISQLVKKKKPEKIKGKPFKVIGINR</sequence>
<evidence type="ECO:0000313" key="2">
    <source>
        <dbReference type="Proteomes" id="UP000565078"/>
    </source>
</evidence>
<gene>
    <name evidence="1" type="ORF">HA254_02965</name>
</gene>
<reference evidence="2" key="1">
    <citation type="journal article" date="2020" name="bioRxiv">
        <title>A rank-normalized archaeal taxonomy based on genome phylogeny resolves widespread incomplete and uneven classifications.</title>
        <authorList>
            <person name="Rinke C."/>
            <person name="Chuvochina M."/>
            <person name="Mussig A.J."/>
            <person name="Chaumeil P.-A."/>
            <person name="Waite D.W."/>
            <person name="Whitman W.B."/>
            <person name="Parks D.H."/>
            <person name="Hugenholtz P."/>
        </authorList>
    </citation>
    <scope>NUCLEOTIDE SEQUENCE [LARGE SCALE GENOMIC DNA]</scope>
</reference>
<dbReference type="Proteomes" id="UP000565078">
    <property type="component" value="Unassembled WGS sequence"/>
</dbReference>
<organism evidence="1 2">
    <name type="scientific">Candidatus Iainarchaeum sp</name>
    <dbReference type="NCBI Taxonomy" id="3101447"/>
    <lineage>
        <taxon>Archaea</taxon>
        <taxon>Candidatus Iainarchaeota</taxon>
        <taxon>Candidatus Iainarchaeia</taxon>
        <taxon>Candidatus Iainarchaeales</taxon>
        <taxon>Candidatus Iainarchaeaceae</taxon>
        <taxon>Candidatus Iainarchaeum</taxon>
    </lineage>
</organism>
<accession>A0A7J4IXN4</accession>
<proteinExistence type="predicted"/>
<protein>
    <submittedName>
        <fullName evidence="1">Uncharacterized protein</fullName>
    </submittedName>
</protein>